<reference evidence="1 2" key="1">
    <citation type="journal article" date="2022" name="Front. Cell. Infect. Microbiol.">
        <title>The Genomes of Two Strains of Taenia crassiceps the Animal Model for the Study of Human Cysticercosis.</title>
        <authorList>
            <person name="Bobes R.J."/>
            <person name="Estrada K."/>
            <person name="Rios-Valencia D.G."/>
            <person name="Calderon-Gallegos A."/>
            <person name="de la Torre P."/>
            <person name="Carrero J.C."/>
            <person name="Sanchez-Flores A."/>
            <person name="Laclette J.P."/>
        </authorList>
    </citation>
    <scope>NUCLEOTIDE SEQUENCE [LARGE SCALE GENOMIC DNA]</scope>
    <source>
        <strain evidence="1">WFUcys</strain>
    </source>
</reference>
<organism evidence="1 2">
    <name type="scientific">Taenia crassiceps</name>
    <dbReference type="NCBI Taxonomy" id="6207"/>
    <lineage>
        <taxon>Eukaryota</taxon>
        <taxon>Metazoa</taxon>
        <taxon>Spiralia</taxon>
        <taxon>Lophotrochozoa</taxon>
        <taxon>Platyhelminthes</taxon>
        <taxon>Cestoda</taxon>
        <taxon>Eucestoda</taxon>
        <taxon>Cyclophyllidea</taxon>
        <taxon>Taeniidae</taxon>
        <taxon>Taenia</taxon>
    </lineage>
</organism>
<comment type="caution">
    <text evidence="1">The sequence shown here is derived from an EMBL/GenBank/DDBJ whole genome shotgun (WGS) entry which is preliminary data.</text>
</comment>
<protein>
    <submittedName>
        <fullName evidence="1">Uncharacterized protein</fullName>
    </submittedName>
</protein>
<keyword evidence="2" id="KW-1185">Reference proteome</keyword>
<accession>A0ABR4QID7</accession>
<dbReference type="EMBL" id="JAKROA010000003">
    <property type="protein sequence ID" value="KAL5109088.1"/>
    <property type="molecule type" value="Genomic_DNA"/>
</dbReference>
<evidence type="ECO:0000313" key="2">
    <source>
        <dbReference type="Proteomes" id="UP001651158"/>
    </source>
</evidence>
<evidence type="ECO:0000313" key="1">
    <source>
        <dbReference type="EMBL" id="KAL5109088.1"/>
    </source>
</evidence>
<gene>
    <name evidence="1" type="ORF">TcWFU_006526</name>
</gene>
<dbReference type="Proteomes" id="UP001651158">
    <property type="component" value="Unassembled WGS sequence"/>
</dbReference>
<name>A0ABR4QID7_9CEST</name>
<proteinExistence type="predicted"/>
<sequence length="94" mass="10057">MGGSRAGTKQAFRLWAAAEAEAAVAVAVAHRSPPSQVTAILIAAPTHLGDGVRVCTRRRRCQKMTALCVCDDDDGGGEDDDDLFLQHFHHQLTS</sequence>